<feature type="transmembrane region" description="Helical" evidence="11">
    <location>
        <begin position="54"/>
        <end position="77"/>
    </location>
</feature>
<evidence type="ECO:0000256" key="10">
    <source>
        <dbReference type="RuleBase" id="RU000461"/>
    </source>
</evidence>
<evidence type="ECO:0000256" key="11">
    <source>
        <dbReference type="SAM" id="Phobius"/>
    </source>
</evidence>
<accession>A0A5N6UN29</accession>
<dbReference type="PRINTS" id="PR00385">
    <property type="entry name" value="P450"/>
</dbReference>
<dbReference type="Gene3D" id="1.10.630.10">
    <property type="entry name" value="Cytochrome P450"/>
    <property type="match status" value="1"/>
</dbReference>
<dbReference type="InterPro" id="IPR017972">
    <property type="entry name" value="Cyt_P450_CS"/>
</dbReference>
<dbReference type="GO" id="GO:0020037">
    <property type="term" value="F:heme binding"/>
    <property type="evidence" value="ECO:0007669"/>
    <property type="project" value="InterPro"/>
</dbReference>
<comment type="similarity">
    <text evidence="10">Belongs to the cytochrome P450 family.</text>
</comment>
<proteinExistence type="inferred from homology"/>
<dbReference type="InterPro" id="IPR036396">
    <property type="entry name" value="Cyt_P450_sf"/>
</dbReference>
<evidence type="ECO:0000256" key="2">
    <source>
        <dbReference type="ARBA" id="ARBA00022617"/>
    </source>
</evidence>
<evidence type="ECO:0000256" key="6">
    <source>
        <dbReference type="ARBA" id="ARBA00023002"/>
    </source>
</evidence>
<dbReference type="GO" id="GO:0016705">
    <property type="term" value="F:oxidoreductase activity, acting on paired donors, with incorporation or reduction of molecular oxygen"/>
    <property type="evidence" value="ECO:0007669"/>
    <property type="project" value="InterPro"/>
</dbReference>
<dbReference type="InterPro" id="IPR050665">
    <property type="entry name" value="Cytochrome_P450_Monooxygen"/>
</dbReference>
<keyword evidence="5 11" id="KW-1133">Transmembrane helix</keyword>
<comment type="cofactor">
    <cofactor evidence="9">
        <name>heme</name>
        <dbReference type="ChEBI" id="CHEBI:30413"/>
    </cofactor>
</comment>
<comment type="subcellular location">
    <subcellularLocation>
        <location evidence="1">Membrane</location>
    </subcellularLocation>
</comment>
<evidence type="ECO:0000256" key="8">
    <source>
        <dbReference type="ARBA" id="ARBA00023136"/>
    </source>
</evidence>
<dbReference type="GO" id="GO:0016020">
    <property type="term" value="C:membrane"/>
    <property type="evidence" value="ECO:0007669"/>
    <property type="project" value="UniProtKB-SubCell"/>
</dbReference>
<evidence type="ECO:0000313" key="13">
    <source>
        <dbReference type="Proteomes" id="UP000326950"/>
    </source>
</evidence>
<keyword evidence="3 11" id="KW-0812">Transmembrane</keyword>
<keyword evidence="10 12" id="KW-0503">Monooxygenase</keyword>
<reference evidence="12 13" key="1">
    <citation type="submission" date="2019-04" db="EMBL/GenBank/DDBJ databases">
        <title>Friends and foes A comparative genomics study of 23 Aspergillus species from section Flavi.</title>
        <authorList>
            <consortium name="DOE Joint Genome Institute"/>
            <person name="Kjaerbolling I."/>
            <person name="Vesth T."/>
            <person name="Frisvad J.C."/>
            <person name="Nybo J.L."/>
            <person name="Theobald S."/>
            <person name="Kildgaard S."/>
            <person name="Isbrandt T."/>
            <person name="Kuo A."/>
            <person name="Sato A."/>
            <person name="Lyhne E.K."/>
            <person name="Kogle M.E."/>
            <person name="Wiebenga A."/>
            <person name="Kun R.S."/>
            <person name="Lubbers R.J."/>
            <person name="Makela M.R."/>
            <person name="Barry K."/>
            <person name="Chovatia M."/>
            <person name="Clum A."/>
            <person name="Daum C."/>
            <person name="Haridas S."/>
            <person name="He G."/>
            <person name="LaButti K."/>
            <person name="Lipzen A."/>
            <person name="Mondo S."/>
            <person name="Riley R."/>
            <person name="Salamov A."/>
            <person name="Simmons B.A."/>
            <person name="Magnuson J.K."/>
            <person name="Henrissat B."/>
            <person name="Mortensen U.H."/>
            <person name="Larsen T.O."/>
            <person name="Devries R.P."/>
            <person name="Grigoriev I.V."/>
            <person name="Machida M."/>
            <person name="Baker S.E."/>
            <person name="Andersen M.R."/>
        </authorList>
    </citation>
    <scope>NUCLEOTIDE SEQUENCE [LARGE SCALE GENOMIC DNA]</scope>
    <source>
        <strain evidence="12 13">CBS 117626</strain>
    </source>
</reference>
<dbReference type="Pfam" id="PF00067">
    <property type="entry name" value="p450"/>
    <property type="match status" value="1"/>
</dbReference>
<evidence type="ECO:0000256" key="3">
    <source>
        <dbReference type="ARBA" id="ARBA00022692"/>
    </source>
</evidence>
<gene>
    <name evidence="12" type="ORF">BDV40DRAFT_302703</name>
</gene>
<dbReference type="EMBL" id="ML738664">
    <property type="protein sequence ID" value="KAE8160047.1"/>
    <property type="molecule type" value="Genomic_DNA"/>
</dbReference>
<dbReference type="GO" id="GO:0004497">
    <property type="term" value="F:monooxygenase activity"/>
    <property type="evidence" value="ECO:0007669"/>
    <property type="project" value="UniProtKB-KW"/>
</dbReference>
<dbReference type="PRINTS" id="PR00463">
    <property type="entry name" value="EP450I"/>
</dbReference>
<feature type="transmembrane region" description="Helical" evidence="11">
    <location>
        <begin position="20"/>
        <end position="42"/>
    </location>
</feature>
<dbReference type="PANTHER" id="PTHR24282">
    <property type="entry name" value="CYTOCHROME P450 FAMILY MEMBER"/>
    <property type="match status" value="1"/>
</dbReference>
<evidence type="ECO:0000256" key="1">
    <source>
        <dbReference type="ARBA" id="ARBA00004370"/>
    </source>
</evidence>
<dbReference type="SUPFAM" id="SSF48264">
    <property type="entry name" value="Cytochrome P450"/>
    <property type="match status" value="1"/>
</dbReference>
<keyword evidence="8 11" id="KW-0472">Membrane</keyword>
<protein>
    <submittedName>
        <fullName evidence="12">Cytochrome P450 monooxygenase</fullName>
    </submittedName>
</protein>
<keyword evidence="2 9" id="KW-0349">Heme</keyword>
<dbReference type="GO" id="GO:0005506">
    <property type="term" value="F:iron ion binding"/>
    <property type="evidence" value="ECO:0007669"/>
    <property type="project" value="InterPro"/>
</dbReference>
<evidence type="ECO:0000256" key="7">
    <source>
        <dbReference type="ARBA" id="ARBA00023004"/>
    </source>
</evidence>
<keyword evidence="6 10" id="KW-0560">Oxidoreductase</keyword>
<keyword evidence="13" id="KW-1185">Reference proteome</keyword>
<dbReference type="PANTHER" id="PTHR24282:SF211">
    <property type="entry name" value="CYTOCHROME P450-RELATED"/>
    <property type="match status" value="1"/>
</dbReference>
<evidence type="ECO:0000256" key="4">
    <source>
        <dbReference type="ARBA" id="ARBA00022723"/>
    </source>
</evidence>
<dbReference type="InterPro" id="IPR001128">
    <property type="entry name" value="Cyt_P450"/>
</dbReference>
<evidence type="ECO:0000256" key="9">
    <source>
        <dbReference type="PIRSR" id="PIRSR602401-1"/>
    </source>
</evidence>
<dbReference type="AlphaFoldDB" id="A0A5N6UN29"/>
<dbReference type="OrthoDB" id="1470350at2759"/>
<keyword evidence="4 9" id="KW-0479">Metal-binding</keyword>
<feature type="binding site" description="axial binding residue" evidence="9">
    <location>
        <position position="486"/>
    </location>
    <ligand>
        <name>heme</name>
        <dbReference type="ChEBI" id="CHEBI:30413"/>
    </ligand>
    <ligandPart>
        <name>Fe</name>
        <dbReference type="ChEBI" id="CHEBI:18248"/>
    </ligandPart>
</feature>
<sequence length="554" mass="62681">MVSSFLRSPNNHDVGYHLSLHHVSLTSVLIFVVAIWCIYVGWPWYRNWTKAKELHVPIILSPLSTSGVALGLLRYLLDLNILPTYITRFPFIRLLRRNSRFQEKFAVHAEYGKLFILVTPTTCELYVADVDTAKQVLTRWRDFPKPSSLLEKMNVFGKNLATVEGADWQRHRKLTARAFHEKLHEAVWGESTRNASKVLNKWIDTSSVYSTRSDMMALSLGVLFKACLNIDGADKDDIRMLAGDVAACQWHLDVVLKGISNPMALGVGGIKKLKASYKALGELLTEFVEARTARPKHTAHADLLSSILAPADHRGLSSDEVTGNLFLFMFAGHETTANALIYIIHLMAIFPAWQDWLLEEIDQLFHNPASEEVVPSYSQILPQTQRLRAILYETLRLYGPVPTIVRQTNAKAQTLMVSEQEIMIPKDTRINVNSIALHTDPKQWGPDPLAWRPDRWISQDSNLSLQIVSNELVRYLFAWGDGPRLCPGQKFSQVEVFAVLLCLFKSHRVELVPSPDQTMDQARSHAFSLIQNSMVGLTLQMPHAESVGLRWVGR</sequence>
<name>A0A5N6UN29_ASPTM</name>
<dbReference type="InterPro" id="IPR002401">
    <property type="entry name" value="Cyt_P450_E_grp-I"/>
</dbReference>
<organism evidence="12 13">
    <name type="scientific">Aspergillus tamarii</name>
    <dbReference type="NCBI Taxonomy" id="41984"/>
    <lineage>
        <taxon>Eukaryota</taxon>
        <taxon>Fungi</taxon>
        <taxon>Dikarya</taxon>
        <taxon>Ascomycota</taxon>
        <taxon>Pezizomycotina</taxon>
        <taxon>Eurotiomycetes</taxon>
        <taxon>Eurotiomycetidae</taxon>
        <taxon>Eurotiales</taxon>
        <taxon>Aspergillaceae</taxon>
        <taxon>Aspergillus</taxon>
        <taxon>Aspergillus subgen. Circumdati</taxon>
    </lineage>
</organism>
<dbReference type="PROSITE" id="PS00086">
    <property type="entry name" value="CYTOCHROME_P450"/>
    <property type="match status" value="1"/>
</dbReference>
<keyword evidence="7 9" id="KW-0408">Iron</keyword>
<dbReference type="Proteomes" id="UP000326950">
    <property type="component" value="Unassembled WGS sequence"/>
</dbReference>
<evidence type="ECO:0000256" key="5">
    <source>
        <dbReference type="ARBA" id="ARBA00022989"/>
    </source>
</evidence>
<evidence type="ECO:0000313" key="12">
    <source>
        <dbReference type="EMBL" id="KAE8160047.1"/>
    </source>
</evidence>